<keyword evidence="2" id="KW-1185">Reference proteome</keyword>
<evidence type="ECO:0000313" key="1">
    <source>
        <dbReference type="EMBL" id="GIF90432.1"/>
    </source>
</evidence>
<name>A0A8J3NRQ7_9ACTN</name>
<organism evidence="1 2">
    <name type="scientific">Catellatospora chokoriensis</name>
    <dbReference type="NCBI Taxonomy" id="310353"/>
    <lineage>
        <taxon>Bacteria</taxon>
        <taxon>Bacillati</taxon>
        <taxon>Actinomycetota</taxon>
        <taxon>Actinomycetes</taxon>
        <taxon>Micromonosporales</taxon>
        <taxon>Micromonosporaceae</taxon>
        <taxon>Catellatospora</taxon>
    </lineage>
</organism>
<proteinExistence type="predicted"/>
<dbReference type="AlphaFoldDB" id="A0A8J3NRQ7"/>
<gene>
    <name evidence="1" type="ORF">Cch02nite_38760</name>
</gene>
<dbReference type="Proteomes" id="UP000619293">
    <property type="component" value="Unassembled WGS sequence"/>
</dbReference>
<accession>A0A8J3NRQ7</accession>
<dbReference type="RefSeq" id="WP_191842604.1">
    <property type="nucleotide sequence ID" value="NZ_BAAALB010000024.1"/>
</dbReference>
<evidence type="ECO:0000313" key="2">
    <source>
        <dbReference type="Proteomes" id="UP000619293"/>
    </source>
</evidence>
<sequence>MTRHPELTSWISEVSTKWLADVATTANLWEAIEGSGAEAPPAAVAAQTPGPLLFPLLYHHRPRITSALFHQMVDACQEARRNQRRLCLVGAAVGRGEPVEDASYDLTVICDVLNDEGWPADLGGEVAELDDCARHLAARARRTSYTRRATDLPDLLISAAYDAVGASAVYLGEGVNGGRCIGRLPTVAPLGRLHTPGDPFASAPEAAKLRPAGYDQVWGAAFTLGETNTSAVTDDERPDVVHKVRQRLEPTWRALRRAGLTAHSGLAPSDSRRVVASGERRAKVAVPLFGARTISAPTISLVKATAALGEVTLVVDDLTPLLLYRSADAAAIRAGFRQLAARTGGQVSFLGDLDATVLQERIQEVLERLTMAELIAASPHGKPGRSRPTFTGYDAIHLAIMAVACGLHDGSALAAQAANVPAVRALSHLHGIDSLVVRSGPAGPVRDHEFRLDAAWLSSPTENGADHDR</sequence>
<comment type="caution">
    <text evidence="1">The sequence shown here is derived from an EMBL/GenBank/DDBJ whole genome shotgun (WGS) entry which is preliminary data.</text>
</comment>
<dbReference type="EMBL" id="BONG01000023">
    <property type="protein sequence ID" value="GIF90432.1"/>
    <property type="molecule type" value="Genomic_DNA"/>
</dbReference>
<reference evidence="1 2" key="1">
    <citation type="submission" date="2021-01" db="EMBL/GenBank/DDBJ databases">
        <title>Whole genome shotgun sequence of Catellatospora chokoriensis NBRC 107358.</title>
        <authorList>
            <person name="Komaki H."/>
            <person name="Tamura T."/>
        </authorList>
    </citation>
    <scope>NUCLEOTIDE SEQUENCE [LARGE SCALE GENOMIC DNA]</scope>
    <source>
        <strain evidence="1 2">NBRC 107358</strain>
    </source>
</reference>
<protein>
    <submittedName>
        <fullName evidence="1">Uncharacterized protein</fullName>
    </submittedName>
</protein>